<gene>
    <name evidence="4" type="ORF">QTH91_04600</name>
</gene>
<protein>
    <submittedName>
        <fullName evidence="4">Terminase small subunit</fullName>
    </submittedName>
</protein>
<keyword evidence="5" id="KW-1185">Reference proteome</keyword>
<dbReference type="PANTHER" id="PTHR41328">
    <property type="entry name" value="TERMINASE SMALL SUBUNIT-RELATED"/>
    <property type="match status" value="1"/>
</dbReference>
<comment type="caution">
    <text evidence="4">The sequence shown here is derived from an EMBL/GenBank/DDBJ whole genome shotgun (WGS) entry which is preliminary data.</text>
</comment>
<dbReference type="InterPro" id="IPR038713">
    <property type="entry name" value="Terminase_Gp1_N_sf"/>
</dbReference>
<evidence type="ECO:0000313" key="5">
    <source>
        <dbReference type="Proteomes" id="UP001174908"/>
    </source>
</evidence>
<evidence type="ECO:0000256" key="1">
    <source>
        <dbReference type="ARBA" id="ARBA00022612"/>
    </source>
</evidence>
<dbReference type="InterPro" id="IPR052404">
    <property type="entry name" value="SPP1-like_terminase"/>
</dbReference>
<keyword evidence="2" id="KW-0231">Viral genome packaging</keyword>
<feature type="region of interest" description="Disordered" evidence="3">
    <location>
        <begin position="1"/>
        <end position="37"/>
    </location>
</feature>
<sequence>MPKDKGVPNPATNCKVSAAPAPPFSKWKRVNGESPARPSEAERLLTANEERFCQEYLIDLNATQAYMRARPGVKVTTSSVEGAKLLRNPQVAARITRLMAERSVKTGITAERVLQELWAIASADPRELVEHIVGCCRHCHGERFRHQRTVGEMQRDRAVWLEKGNDGAEFDEHGGIGFDPRKAPNPECPECFGRGHGRTFLGDTRKLSAAAAALYAGVKESKEGFEVKMHSKLDALEKVAKHIGLYEKHNQQKADPLGSLLAAIGRSALPVVKEPPRDD</sequence>
<dbReference type="RefSeq" id="WP_286658838.1">
    <property type="nucleotide sequence ID" value="NZ_JASZYV010000001.1"/>
</dbReference>
<dbReference type="Gene3D" id="1.10.10.1400">
    <property type="entry name" value="Terminase, small subunit, N-terminal DNA-binding domain, HTH motif"/>
    <property type="match status" value="1"/>
</dbReference>
<evidence type="ECO:0000256" key="3">
    <source>
        <dbReference type="SAM" id="MobiDB-lite"/>
    </source>
</evidence>
<proteinExistence type="predicted"/>
<accession>A0ABT7N726</accession>
<evidence type="ECO:0000313" key="4">
    <source>
        <dbReference type="EMBL" id="MDM0043754.1"/>
    </source>
</evidence>
<dbReference type="Proteomes" id="UP001174908">
    <property type="component" value="Unassembled WGS sequence"/>
</dbReference>
<dbReference type="Pfam" id="PF03592">
    <property type="entry name" value="Terminase_2"/>
    <property type="match status" value="1"/>
</dbReference>
<organism evidence="4 5">
    <name type="scientific">Variovorax dokdonensis</name>
    <dbReference type="NCBI Taxonomy" id="344883"/>
    <lineage>
        <taxon>Bacteria</taxon>
        <taxon>Pseudomonadati</taxon>
        <taxon>Pseudomonadota</taxon>
        <taxon>Betaproteobacteria</taxon>
        <taxon>Burkholderiales</taxon>
        <taxon>Comamonadaceae</taxon>
        <taxon>Variovorax</taxon>
    </lineage>
</organism>
<evidence type="ECO:0000256" key="2">
    <source>
        <dbReference type="ARBA" id="ARBA00023219"/>
    </source>
</evidence>
<dbReference type="EMBL" id="JASZYV010000001">
    <property type="protein sequence ID" value="MDM0043754.1"/>
    <property type="molecule type" value="Genomic_DNA"/>
</dbReference>
<name>A0ABT7N726_9BURK</name>
<dbReference type="PANTHER" id="PTHR41328:SF2">
    <property type="entry name" value="TERMINASE SMALL SUBUNIT"/>
    <property type="match status" value="1"/>
</dbReference>
<dbReference type="InterPro" id="IPR005335">
    <property type="entry name" value="Terminase_ssu"/>
</dbReference>
<keyword evidence="1" id="KW-1188">Viral release from host cell</keyword>
<reference evidence="4" key="1">
    <citation type="submission" date="2023-06" db="EMBL/GenBank/DDBJ databases">
        <authorList>
            <person name="Jiang Y."/>
            <person name="Liu Q."/>
        </authorList>
    </citation>
    <scope>NUCLEOTIDE SEQUENCE</scope>
    <source>
        <strain evidence="4">CGMCC 1.12089</strain>
    </source>
</reference>